<keyword evidence="2" id="KW-1185">Reference proteome</keyword>
<dbReference type="EMBL" id="JACIEZ010000008">
    <property type="protein sequence ID" value="MBB4066253.1"/>
    <property type="molecule type" value="Genomic_DNA"/>
</dbReference>
<evidence type="ECO:0000313" key="1">
    <source>
        <dbReference type="EMBL" id="MBB4066253.1"/>
    </source>
</evidence>
<dbReference type="AlphaFoldDB" id="A0A7W6J7I7"/>
<sequence length="119" mass="12764">MLITDPEQGVTYECGAAFAAEAGSIRVIALCPTPSTVQANLIAAYSRRGAIGGAPRRLSSTHAEILAVLVDEYQRDGHEIIHHDGEAYARLVEKTSKGAIVLAEINLHTLASQIDRRLT</sequence>
<comment type="caution">
    <text evidence="1">The sequence shown here is derived from an EMBL/GenBank/DDBJ whole genome shotgun (WGS) entry which is preliminary data.</text>
</comment>
<dbReference type="Proteomes" id="UP000528286">
    <property type="component" value="Unassembled WGS sequence"/>
</dbReference>
<gene>
    <name evidence="1" type="ORF">GGR23_003468</name>
</gene>
<protein>
    <submittedName>
        <fullName evidence="1">Uncharacterized protein</fullName>
    </submittedName>
</protein>
<name>A0A7W6J7I7_9HYPH</name>
<evidence type="ECO:0000313" key="2">
    <source>
        <dbReference type="Proteomes" id="UP000528286"/>
    </source>
</evidence>
<dbReference type="RefSeq" id="WP_183367544.1">
    <property type="nucleotide sequence ID" value="NZ_JACIEZ010000008.1"/>
</dbReference>
<proteinExistence type="predicted"/>
<accession>A0A7W6J7I7</accession>
<reference evidence="1 2" key="1">
    <citation type="submission" date="2020-08" db="EMBL/GenBank/DDBJ databases">
        <title>Genomic Encyclopedia of Type Strains, Phase IV (KMG-IV): sequencing the most valuable type-strain genomes for metagenomic binning, comparative biology and taxonomic classification.</title>
        <authorList>
            <person name="Goeker M."/>
        </authorList>
    </citation>
    <scope>NUCLEOTIDE SEQUENCE [LARGE SCALE GENOMIC DNA]</scope>
    <source>
        <strain evidence="1 2">DSM 29853</strain>
    </source>
</reference>
<organism evidence="1 2">
    <name type="scientific">Gellertiella hungarica</name>
    <dbReference type="NCBI Taxonomy" id="1572859"/>
    <lineage>
        <taxon>Bacteria</taxon>
        <taxon>Pseudomonadati</taxon>
        <taxon>Pseudomonadota</taxon>
        <taxon>Alphaproteobacteria</taxon>
        <taxon>Hyphomicrobiales</taxon>
        <taxon>Rhizobiaceae</taxon>
        <taxon>Gellertiella</taxon>
    </lineage>
</organism>